<evidence type="ECO:0000256" key="3">
    <source>
        <dbReference type="ARBA" id="ARBA00014839"/>
    </source>
</evidence>
<proteinExistence type="inferred from homology"/>
<dbReference type="InterPro" id="IPR004462">
    <property type="entry name" value="Desulfoferrodoxin_N"/>
</dbReference>
<dbReference type="InterPro" id="IPR002742">
    <property type="entry name" value="Desulfoferrodoxin_Fe-bd_dom"/>
</dbReference>
<evidence type="ECO:0000256" key="8">
    <source>
        <dbReference type="ARBA" id="ARBA00024690"/>
    </source>
</evidence>
<dbReference type="Pfam" id="PF06397">
    <property type="entry name" value="Desulfoferrod_N"/>
    <property type="match status" value="1"/>
</dbReference>
<name>A0A8J7KV05_9FIRM</name>
<keyword evidence="4" id="KW-0813">Transport</keyword>
<gene>
    <name evidence="13" type="ORF">I5677_01650</name>
</gene>
<reference evidence="13" key="1">
    <citation type="submission" date="2020-12" db="EMBL/GenBank/DDBJ databases">
        <title>M. sibirica DSM 26468T genome.</title>
        <authorList>
            <person name="Thieme N."/>
            <person name="Rettenmaier R."/>
            <person name="Zverlov V."/>
            <person name="Liebl W."/>
        </authorList>
    </citation>
    <scope>NUCLEOTIDE SEQUENCE</scope>
    <source>
        <strain evidence="13">DSM 26468</strain>
    </source>
</reference>
<keyword evidence="7" id="KW-0408">Iron</keyword>
<evidence type="ECO:0000313" key="14">
    <source>
        <dbReference type="Proteomes" id="UP000623269"/>
    </source>
</evidence>
<evidence type="ECO:0000256" key="10">
    <source>
        <dbReference type="ARBA" id="ARBA00047448"/>
    </source>
</evidence>
<comment type="caution">
    <text evidence="13">The sequence shown here is derived from an EMBL/GenBank/DDBJ whole genome shotgun (WGS) entry which is preliminary data.</text>
</comment>
<dbReference type="PANTHER" id="PTHR36541:SF1">
    <property type="entry name" value="SUPEROXIDE REDUCTASE-RELATED"/>
    <property type="match status" value="1"/>
</dbReference>
<organism evidence="13 14">
    <name type="scientific">Mobilitalea sibirica</name>
    <dbReference type="NCBI Taxonomy" id="1462919"/>
    <lineage>
        <taxon>Bacteria</taxon>
        <taxon>Bacillati</taxon>
        <taxon>Bacillota</taxon>
        <taxon>Clostridia</taxon>
        <taxon>Lachnospirales</taxon>
        <taxon>Lachnospiraceae</taxon>
        <taxon>Mobilitalea</taxon>
    </lineage>
</organism>
<evidence type="ECO:0000256" key="4">
    <source>
        <dbReference type="ARBA" id="ARBA00022448"/>
    </source>
</evidence>
<dbReference type="GO" id="GO:0050605">
    <property type="term" value="F:superoxide reductase activity"/>
    <property type="evidence" value="ECO:0007669"/>
    <property type="project" value="UniProtKB-EC"/>
</dbReference>
<accession>A0A8J7KV05</accession>
<sequence length="128" mass="14809">MKKNLEFYRCKHCGNLIVFINKSIEQVTCCNEKMMSISPNTVEASVEKHLPVVRFEGNKTSVSVGSIEHPMNPEHYIEWIVLETDHGFRIEYLEPGNKPEVFFNKDEAMPIAVYAYCNLHGLWKTDMV</sequence>
<feature type="domain" description="Desulfoferrodoxin ferrous iron-binding" evidence="11">
    <location>
        <begin position="42"/>
        <end position="125"/>
    </location>
</feature>
<evidence type="ECO:0000256" key="5">
    <source>
        <dbReference type="ARBA" id="ARBA00022723"/>
    </source>
</evidence>
<dbReference type="Proteomes" id="UP000623269">
    <property type="component" value="Unassembled WGS sequence"/>
</dbReference>
<keyword evidence="5" id="KW-0479">Metal-binding</keyword>
<feature type="domain" description="Desulfoferrodoxin N-terminal" evidence="12">
    <location>
        <begin position="4"/>
        <end position="35"/>
    </location>
</feature>
<evidence type="ECO:0000256" key="9">
    <source>
        <dbReference type="ARBA" id="ARBA00031398"/>
    </source>
</evidence>
<dbReference type="EMBL" id="JAEAGR010000001">
    <property type="protein sequence ID" value="MBH1939595.1"/>
    <property type="molecule type" value="Genomic_DNA"/>
</dbReference>
<evidence type="ECO:0000256" key="7">
    <source>
        <dbReference type="ARBA" id="ARBA00023004"/>
    </source>
</evidence>
<keyword evidence="6" id="KW-0249">Electron transport</keyword>
<dbReference type="PANTHER" id="PTHR36541">
    <property type="entry name" value="SUPEROXIDE REDUCTASE-RELATED"/>
    <property type="match status" value="1"/>
</dbReference>
<dbReference type="InterPro" id="IPR036073">
    <property type="entry name" value="Desulfoferrodoxin_Fe-bd_dom_sf"/>
</dbReference>
<evidence type="ECO:0000256" key="6">
    <source>
        <dbReference type="ARBA" id="ARBA00022982"/>
    </source>
</evidence>
<evidence type="ECO:0000259" key="11">
    <source>
        <dbReference type="Pfam" id="PF01880"/>
    </source>
</evidence>
<evidence type="ECO:0000313" key="13">
    <source>
        <dbReference type="EMBL" id="MBH1939595.1"/>
    </source>
</evidence>
<comment type="function">
    <text evidence="8">Catalyzes the one-electron reduction of superoxide anion radical to hydrogen peroxide at a nonheme ferrous iron center. Plays a fundamental role in case of oxidative stress via its superoxide detoxification activity.</text>
</comment>
<dbReference type="Pfam" id="PF01880">
    <property type="entry name" value="Desulfoferrodox"/>
    <property type="match status" value="1"/>
</dbReference>
<dbReference type="Gene3D" id="2.60.40.730">
    <property type="entry name" value="SOR catalytic domain"/>
    <property type="match status" value="1"/>
</dbReference>
<dbReference type="SUPFAM" id="SSF49367">
    <property type="entry name" value="Superoxide reductase-like"/>
    <property type="match status" value="1"/>
</dbReference>
<dbReference type="GO" id="GO:0005506">
    <property type="term" value="F:iron ion binding"/>
    <property type="evidence" value="ECO:0007669"/>
    <property type="project" value="InterPro"/>
</dbReference>
<dbReference type="InterPro" id="IPR051233">
    <property type="entry name" value="Desulfoferrodoxin_SOR"/>
</dbReference>
<evidence type="ECO:0000256" key="2">
    <source>
        <dbReference type="ARBA" id="ARBA00012679"/>
    </source>
</evidence>
<dbReference type="EC" id="1.15.1.2" evidence="2"/>
<protein>
    <recommendedName>
        <fullName evidence="3">Desulfoferrodoxin</fullName>
        <ecNumber evidence="2">1.15.1.2</ecNumber>
    </recommendedName>
    <alternativeName>
        <fullName evidence="9">Superoxide reductase</fullName>
    </alternativeName>
</protein>
<dbReference type="SUPFAM" id="SSF57802">
    <property type="entry name" value="Rubredoxin-like"/>
    <property type="match status" value="1"/>
</dbReference>
<comment type="similarity">
    <text evidence="1">Belongs to the desulfoferrodoxin family.</text>
</comment>
<comment type="catalytic activity">
    <reaction evidence="10">
        <text>reduced [rubredoxin] + superoxide + 2 H(+) = oxidized [rubredoxin] + H2O2</text>
        <dbReference type="Rhea" id="RHEA:21324"/>
        <dbReference type="Rhea" id="RHEA-COMP:10302"/>
        <dbReference type="Rhea" id="RHEA-COMP:10303"/>
        <dbReference type="ChEBI" id="CHEBI:15378"/>
        <dbReference type="ChEBI" id="CHEBI:16240"/>
        <dbReference type="ChEBI" id="CHEBI:18421"/>
        <dbReference type="ChEBI" id="CHEBI:29033"/>
        <dbReference type="ChEBI" id="CHEBI:29034"/>
        <dbReference type="EC" id="1.15.1.2"/>
    </reaction>
</comment>
<dbReference type="AlphaFoldDB" id="A0A8J7KV05"/>
<keyword evidence="14" id="KW-1185">Reference proteome</keyword>
<evidence type="ECO:0000259" key="12">
    <source>
        <dbReference type="Pfam" id="PF06397"/>
    </source>
</evidence>
<evidence type="ECO:0000256" key="1">
    <source>
        <dbReference type="ARBA" id="ARBA00005941"/>
    </source>
</evidence>